<dbReference type="Pfam" id="PF00593">
    <property type="entry name" value="TonB_dep_Rec_b-barrel"/>
    <property type="match status" value="1"/>
</dbReference>
<dbReference type="CDD" id="cd01347">
    <property type="entry name" value="ligand_gated_channel"/>
    <property type="match status" value="1"/>
</dbReference>
<dbReference type="EMBL" id="RSEJ01000006">
    <property type="protein sequence ID" value="NBI52455.1"/>
    <property type="molecule type" value="Genomic_DNA"/>
</dbReference>
<keyword evidence="5 11" id="KW-0812">Transmembrane</keyword>
<dbReference type="InterPro" id="IPR039426">
    <property type="entry name" value="TonB-dep_rcpt-like"/>
</dbReference>
<dbReference type="InterPro" id="IPR000531">
    <property type="entry name" value="Beta-barrel_TonB"/>
</dbReference>
<evidence type="ECO:0000256" key="8">
    <source>
        <dbReference type="ARBA" id="ARBA00023077"/>
    </source>
</evidence>
<evidence type="ECO:0000256" key="7">
    <source>
        <dbReference type="ARBA" id="ARBA00023065"/>
    </source>
</evidence>
<comment type="similarity">
    <text evidence="11 12">Belongs to the TonB-dependent receptor family.</text>
</comment>
<gene>
    <name evidence="15" type="ORF">EIZ48_07705</name>
</gene>
<dbReference type="Pfam" id="PF07715">
    <property type="entry name" value="Plug"/>
    <property type="match status" value="1"/>
</dbReference>
<keyword evidence="3 11" id="KW-1134">Transmembrane beta strand</keyword>
<protein>
    <submittedName>
        <fullName evidence="15">TonB-dependent receptor</fullName>
    </submittedName>
</protein>
<dbReference type="PANTHER" id="PTHR32552:SF81">
    <property type="entry name" value="TONB-DEPENDENT OUTER MEMBRANE RECEPTOR"/>
    <property type="match status" value="1"/>
</dbReference>
<keyword evidence="9 11" id="KW-0472">Membrane</keyword>
<keyword evidence="16" id="KW-1185">Reference proteome</keyword>
<keyword evidence="7" id="KW-0406">Ion transport</keyword>
<evidence type="ECO:0000256" key="12">
    <source>
        <dbReference type="RuleBase" id="RU003357"/>
    </source>
</evidence>
<keyword evidence="2 11" id="KW-0813">Transport</keyword>
<evidence type="ECO:0000256" key="11">
    <source>
        <dbReference type="PROSITE-ProRule" id="PRU01360"/>
    </source>
</evidence>
<evidence type="ECO:0000256" key="10">
    <source>
        <dbReference type="ARBA" id="ARBA00023237"/>
    </source>
</evidence>
<evidence type="ECO:0000313" key="16">
    <source>
        <dbReference type="Proteomes" id="UP000738517"/>
    </source>
</evidence>
<feature type="domain" description="TonB-dependent receptor plug" evidence="14">
    <location>
        <begin position="74"/>
        <end position="179"/>
    </location>
</feature>
<evidence type="ECO:0000313" key="15">
    <source>
        <dbReference type="EMBL" id="NBI52455.1"/>
    </source>
</evidence>
<dbReference type="Gene3D" id="2.40.170.20">
    <property type="entry name" value="TonB-dependent receptor, beta-barrel domain"/>
    <property type="match status" value="1"/>
</dbReference>
<organism evidence="15 16">
    <name type="scientific">Photobacterium alginatilyticum</name>
    <dbReference type="NCBI Taxonomy" id="1775171"/>
    <lineage>
        <taxon>Bacteria</taxon>
        <taxon>Pseudomonadati</taxon>
        <taxon>Pseudomonadota</taxon>
        <taxon>Gammaproteobacteria</taxon>
        <taxon>Vibrionales</taxon>
        <taxon>Vibrionaceae</taxon>
        <taxon>Photobacterium</taxon>
    </lineage>
</organism>
<dbReference type="InterPro" id="IPR012910">
    <property type="entry name" value="Plug_dom"/>
</dbReference>
<keyword evidence="8 12" id="KW-0798">TonB box</keyword>
<accession>A0ABW9YF98</accession>
<keyword evidence="10 11" id="KW-0998">Cell outer membrane</keyword>
<dbReference type="PANTHER" id="PTHR32552">
    <property type="entry name" value="FERRICHROME IRON RECEPTOR-RELATED"/>
    <property type="match status" value="1"/>
</dbReference>
<evidence type="ECO:0000256" key="9">
    <source>
        <dbReference type="ARBA" id="ARBA00023136"/>
    </source>
</evidence>
<keyword evidence="4" id="KW-0410">Iron transport</keyword>
<dbReference type="PROSITE" id="PS52016">
    <property type="entry name" value="TONB_DEPENDENT_REC_3"/>
    <property type="match status" value="1"/>
</dbReference>
<feature type="domain" description="TonB-dependent receptor-like beta-barrel" evidence="13">
    <location>
        <begin position="272"/>
        <end position="688"/>
    </location>
</feature>
<dbReference type="InterPro" id="IPR036942">
    <property type="entry name" value="Beta-barrel_TonB_sf"/>
</dbReference>
<evidence type="ECO:0000256" key="2">
    <source>
        <dbReference type="ARBA" id="ARBA00022448"/>
    </source>
</evidence>
<name>A0ABW9YF98_9GAMM</name>
<comment type="caution">
    <text evidence="15">The sequence shown here is derived from an EMBL/GenBank/DDBJ whole genome shotgun (WGS) entry which is preliminary data.</text>
</comment>
<evidence type="ECO:0000256" key="5">
    <source>
        <dbReference type="ARBA" id="ARBA00022692"/>
    </source>
</evidence>
<keyword evidence="15" id="KW-0675">Receptor</keyword>
<evidence type="ECO:0000259" key="13">
    <source>
        <dbReference type="Pfam" id="PF00593"/>
    </source>
</evidence>
<dbReference type="SUPFAM" id="SSF56935">
    <property type="entry name" value="Porins"/>
    <property type="match status" value="1"/>
</dbReference>
<evidence type="ECO:0000256" key="4">
    <source>
        <dbReference type="ARBA" id="ARBA00022496"/>
    </source>
</evidence>
<dbReference type="RefSeq" id="WP_160649837.1">
    <property type="nucleotide sequence ID" value="NZ_RSEJ01000006.1"/>
</dbReference>
<keyword evidence="6" id="KW-0408">Iron</keyword>
<evidence type="ECO:0000256" key="1">
    <source>
        <dbReference type="ARBA" id="ARBA00004571"/>
    </source>
</evidence>
<sequence length="723" mass="80836">MQAAPSPVQGLSVLNKPTHTHNINKLALLVKTGLLCTAISTTPNVLANTNEKTQSQSTELEVITVTAEKRNADIMDVSSSVSAITDSDLKDAEISSITELSQHVPNLHIFTWGGSRENNIFIRGIGPGLFTDPTVGFYVDGVNYTNNGMFDLDLTDVERIEVLRGPQGTLYGGNSLAGIINVITKKPDNFTDARVSVTADTLERRKISVGVNTPLIEDELYGGLSLALTDNNGHLTNIHNGKDYGAREDLVARAKLRWEPTYTFESDLILDFQRLRGDSYALGSAAFIKNNPDKVDHNYDGEDNRDAYGITLVMKNEFSRFDFTSITGWRDWDSYNSADQDASSQTDYIYHNIAEEEQKQFSQEFRWASNTTSDLQWLTGLYGYYAEYKTKGTNMLDYTAIGWGGPYTDYTNVDKENSGYAVFGQVDYSLTERLTLTAGLRVDMEKRKADIQANNQSSPSVNIKGDKDFNEWLPKVGVSYTPDNRSLIYGTVSQGYRAGGFDHLYPNQDDPTYDSETSTNYELGYKASFLDNSLELSTALFYIDIKDQQVQQLVQSTNTIMTDNAGRGRSQGIEFETRYTPALGWMMELGGSYTNAEYKDYENCAMTSLQSCSGNKMVNTPELTANVALQNTRPLTERLSLFSRLDVIHVGEYYFNSLNTLKQDPYQLVNVKLGVESQDWDVYLWAKNALDEYYSTVEFDFGSGHTVEAGDPQSFGLTFNAYY</sequence>
<dbReference type="Proteomes" id="UP000738517">
    <property type="component" value="Unassembled WGS sequence"/>
</dbReference>
<evidence type="ECO:0000256" key="6">
    <source>
        <dbReference type="ARBA" id="ARBA00023004"/>
    </source>
</evidence>
<comment type="subcellular location">
    <subcellularLocation>
        <location evidence="1 11">Cell outer membrane</location>
        <topology evidence="1 11">Multi-pass membrane protein</topology>
    </subcellularLocation>
</comment>
<proteinExistence type="inferred from homology"/>
<evidence type="ECO:0000256" key="3">
    <source>
        <dbReference type="ARBA" id="ARBA00022452"/>
    </source>
</evidence>
<evidence type="ECO:0000259" key="14">
    <source>
        <dbReference type="Pfam" id="PF07715"/>
    </source>
</evidence>
<reference evidence="15 16" key="1">
    <citation type="journal article" date="2017" name="Int. J. Syst. Evol. Microbiol.">
        <title>Photobacterium alginatilyticum sp. nov., a marine bacterium isolated from bottom seawater.</title>
        <authorList>
            <person name="Wang X."/>
            <person name="Wang Y."/>
            <person name="Yang X."/>
            <person name="Sun H."/>
            <person name="Li B."/>
            <person name="Zhang X.H."/>
        </authorList>
    </citation>
    <scope>NUCLEOTIDE SEQUENCE [LARGE SCALE GENOMIC DNA]</scope>
    <source>
        <strain evidence="15 16">P03D4</strain>
    </source>
</reference>